<evidence type="ECO:0000256" key="3">
    <source>
        <dbReference type="ARBA" id="ARBA00010425"/>
    </source>
</evidence>
<feature type="transmembrane region" description="Helical" evidence="9">
    <location>
        <begin position="354"/>
        <end position="373"/>
    </location>
</feature>
<comment type="caution">
    <text evidence="11">The sequence shown here is derived from an EMBL/GenBank/DDBJ whole genome shotgun (WGS) entry which is preliminary data.</text>
</comment>
<feature type="transmembrane region" description="Helical" evidence="9">
    <location>
        <begin position="73"/>
        <end position="93"/>
    </location>
</feature>
<keyword evidence="5 9" id="KW-0812">Transmembrane</keyword>
<evidence type="ECO:0000259" key="10">
    <source>
        <dbReference type="Pfam" id="PF03151"/>
    </source>
</evidence>
<proteinExistence type="inferred from homology"/>
<accession>A0ABY0GWJ5</accession>
<evidence type="ECO:0000256" key="1">
    <source>
        <dbReference type="ARBA" id="ARBA00003420"/>
    </source>
</evidence>
<organism evidence="11 12">
    <name type="scientific">Monosporascus cannonballus</name>
    <dbReference type="NCBI Taxonomy" id="155416"/>
    <lineage>
        <taxon>Eukaryota</taxon>
        <taxon>Fungi</taxon>
        <taxon>Dikarya</taxon>
        <taxon>Ascomycota</taxon>
        <taxon>Pezizomycotina</taxon>
        <taxon>Sordariomycetes</taxon>
        <taxon>Xylariomycetidae</taxon>
        <taxon>Xylariales</taxon>
        <taxon>Xylariales incertae sedis</taxon>
        <taxon>Monosporascus</taxon>
    </lineage>
</organism>
<gene>
    <name evidence="11" type="ORF">DL762_009438</name>
</gene>
<comment type="function">
    <text evidence="1">Involved in the import of GDP-mannose from the cytoplasm into the Golgi lumen.</text>
</comment>
<feature type="region of interest" description="Disordered" evidence="8">
    <location>
        <begin position="38"/>
        <end position="65"/>
    </location>
</feature>
<comment type="subunit">
    <text evidence="4">Homooligomer.</text>
</comment>
<sequence length="402" mass="43537">MSALVNGSHDRDDALGNGADQVRHYSLDADTTEQAGLLSEGDGDADLEKGAVQPTPAAPPQNHEDTVSTKKKLIYLAGYFICNIGLTIYNKAILGSLGHYHAAKLTRQENLTLVAFSFLFTINIAISNVSLYVSPQSLRDRPQPFTPIVPLKASTADNRHRAMVSVPFHQVVRSTTPLFTTFLFRVLFNRTFSTETYLSLVPIIFGVTIATYGDFTFTDLGFILTFLGVILAAFKTIVTNRMMTGSLALSFWEILRRMSPLACLQSTLYALFTGELAAFRDFLRDELFAGTARFSPLGFLSVMVGNGALAFALNVSSFSTNKVAGALTMTVCANIKQCLTIVLGGILFDVHLNALNMWGIVITVLGGAVYSFVELDSKKRNKARAAAAATGGSRETSAPSRT</sequence>
<keyword evidence="6 9" id="KW-1133">Transmembrane helix</keyword>
<evidence type="ECO:0000256" key="7">
    <source>
        <dbReference type="ARBA" id="ARBA00023136"/>
    </source>
</evidence>
<feature type="domain" description="Sugar phosphate transporter" evidence="10">
    <location>
        <begin position="73"/>
        <end position="371"/>
    </location>
</feature>
<name>A0ABY0GWJ5_9PEZI</name>
<dbReference type="Proteomes" id="UP000294003">
    <property type="component" value="Unassembled WGS sequence"/>
</dbReference>
<dbReference type="InterPro" id="IPR050186">
    <property type="entry name" value="TPT_transporter"/>
</dbReference>
<evidence type="ECO:0000256" key="8">
    <source>
        <dbReference type="SAM" id="MobiDB-lite"/>
    </source>
</evidence>
<dbReference type="Pfam" id="PF03151">
    <property type="entry name" value="TPT"/>
    <property type="match status" value="1"/>
</dbReference>
<comment type="similarity">
    <text evidence="3">Belongs to the TPT transporter family. SLC35D subfamily.</text>
</comment>
<evidence type="ECO:0000256" key="9">
    <source>
        <dbReference type="SAM" id="Phobius"/>
    </source>
</evidence>
<feature type="transmembrane region" description="Helical" evidence="9">
    <location>
        <begin position="197"/>
        <end position="215"/>
    </location>
</feature>
<keyword evidence="12" id="KW-1185">Reference proteome</keyword>
<evidence type="ECO:0000256" key="2">
    <source>
        <dbReference type="ARBA" id="ARBA00004477"/>
    </source>
</evidence>
<evidence type="ECO:0000256" key="5">
    <source>
        <dbReference type="ARBA" id="ARBA00022692"/>
    </source>
</evidence>
<evidence type="ECO:0000313" key="11">
    <source>
        <dbReference type="EMBL" id="RYO77170.1"/>
    </source>
</evidence>
<feature type="transmembrane region" description="Helical" evidence="9">
    <location>
        <begin position="221"/>
        <end position="238"/>
    </location>
</feature>
<dbReference type="EMBL" id="QJNS01000492">
    <property type="protein sequence ID" value="RYO77170.1"/>
    <property type="molecule type" value="Genomic_DNA"/>
</dbReference>
<comment type="subcellular location">
    <subcellularLocation>
        <location evidence="2">Endoplasmic reticulum membrane</location>
        <topology evidence="2">Multi-pass membrane protein</topology>
    </subcellularLocation>
</comment>
<reference evidence="11 12" key="1">
    <citation type="submission" date="2018-06" db="EMBL/GenBank/DDBJ databases">
        <title>Complete Genomes of Monosporascus.</title>
        <authorList>
            <person name="Robinson A.J."/>
            <person name="Natvig D.O."/>
        </authorList>
    </citation>
    <scope>NUCLEOTIDE SEQUENCE [LARGE SCALE GENOMIC DNA]</scope>
    <source>
        <strain evidence="11 12">CBS 609.92</strain>
    </source>
</reference>
<feature type="transmembrane region" description="Helical" evidence="9">
    <location>
        <begin position="259"/>
        <end position="277"/>
    </location>
</feature>
<evidence type="ECO:0000256" key="4">
    <source>
        <dbReference type="ARBA" id="ARBA00011182"/>
    </source>
</evidence>
<protein>
    <recommendedName>
        <fullName evidence="10">Sugar phosphate transporter domain-containing protein</fullName>
    </recommendedName>
</protein>
<evidence type="ECO:0000313" key="12">
    <source>
        <dbReference type="Proteomes" id="UP000294003"/>
    </source>
</evidence>
<feature type="transmembrane region" description="Helical" evidence="9">
    <location>
        <begin position="113"/>
        <end position="133"/>
    </location>
</feature>
<evidence type="ECO:0000256" key="6">
    <source>
        <dbReference type="ARBA" id="ARBA00022989"/>
    </source>
</evidence>
<feature type="transmembrane region" description="Helical" evidence="9">
    <location>
        <begin position="327"/>
        <end position="348"/>
    </location>
</feature>
<dbReference type="InterPro" id="IPR004853">
    <property type="entry name" value="Sugar_P_trans_dom"/>
</dbReference>
<feature type="transmembrane region" description="Helical" evidence="9">
    <location>
        <begin position="297"/>
        <end position="315"/>
    </location>
</feature>
<dbReference type="PANTHER" id="PTHR11132">
    <property type="entry name" value="SOLUTE CARRIER FAMILY 35"/>
    <property type="match status" value="1"/>
</dbReference>
<keyword evidence="7 9" id="KW-0472">Membrane</keyword>